<dbReference type="InterPro" id="IPR043504">
    <property type="entry name" value="Peptidase_S1_PA_chymotrypsin"/>
</dbReference>
<keyword evidence="6" id="KW-1185">Reference proteome</keyword>
<evidence type="ECO:0000313" key="5">
    <source>
        <dbReference type="EMBL" id="KAL1276389.1"/>
    </source>
</evidence>
<dbReference type="PANTHER" id="PTHR24271">
    <property type="entry name" value="KALLIKREIN-RELATED"/>
    <property type="match status" value="1"/>
</dbReference>
<protein>
    <recommendedName>
        <fullName evidence="4">Peptidase S1 domain-containing protein</fullName>
    </recommendedName>
</protein>
<evidence type="ECO:0000256" key="1">
    <source>
        <dbReference type="ARBA" id="ARBA00023157"/>
    </source>
</evidence>
<sequence>MDVCRYLIVYYFLAFTFFKVSVCSEVSIIGGKEVKKLQPWMVSIQKDQSHVCGGILIQDQWVLTAAHCHHAENFHMGRTSDQSTLVLSIILFYKEKGSGHTPLSVEDGGLRSHFCPITPEVVALVLDPKYIQNIQKFYPHHPRSLSHPLPNRSHKSKQTTQLKTN</sequence>
<keyword evidence="1" id="KW-1015">Disulfide bond</keyword>
<dbReference type="PROSITE" id="PS00134">
    <property type="entry name" value="TRYPSIN_HIS"/>
    <property type="match status" value="1"/>
</dbReference>
<keyword evidence="3" id="KW-0472">Membrane</keyword>
<dbReference type="InterPro" id="IPR018114">
    <property type="entry name" value="TRYPSIN_HIS"/>
</dbReference>
<dbReference type="InterPro" id="IPR009003">
    <property type="entry name" value="Peptidase_S1_PA"/>
</dbReference>
<keyword evidence="3" id="KW-1133">Transmembrane helix</keyword>
<keyword evidence="3" id="KW-0812">Transmembrane</keyword>
<organism evidence="5 6">
    <name type="scientific">Cirrhinus molitorella</name>
    <name type="common">mud carp</name>
    <dbReference type="NCBI Taxonomy" id="172907"/>
    <lineage>
        <taxon>Eukaryota</taxon>
        <taxon>Metazoa</taxon>
        <taxon>Chordata</taxon>
        <taxon>Craniata</taxon>
        <taxon>Vertebrata</taxon>
        <taxon>Euteleostomi</taxon>
        <taxon>Actinopterygii</taxon>
        <taxon>Neopterygii</taxon>
        <taxon>Teleostei</taxon>
        <taxon>Ostariophysi</taxon>
        <taxon>Cypriniformes</taxon>
        <taxon>Cyprinidae</taxon>
        <taxon>Labeoninae</taxon>
        <taxon>Labeonini</taxon>
        <taxon>Cirrhinus</taxon>
    </lineage>
</organism>
<dbReference type="EMBL" id="JAYMGO010000004">
    <property type="protein sequence ID" value="KAL1276389.1"/>
    <property type="molecule type" value="Genomic_DNA"/>
</dbReference>
<evidence type="ECO:0000313" key="6">
    <source>
        <dbReference type="Proteomes" id="UP001558613"/>
    </source>
</evidence>
<name>A0ABR3NHE6_9TELE</name>
<feature type="transmembrane region" description="Helical" evidence="3">
    <location>
        <begin position="6"/>
        <end position="31"/>
    </location>
</feature>
<comment type="caution">
    <text evidence="5">The sequence shown here is derived from an EMBL/GenBank/DDBJ whole genome shotgun (WGS) entry which is preliminary data.</text>
</comment>
<dbReference type="Pfam" id="PF00089">
    <property type="entry name" value="Trypsin"/>
    <property type="match status" value="1"/>
</dbReference>
<accession>A0ABR3NHE6</accession>
<evidence type="ECO:0000256" key="2">
    <source>
        <dbReference type="SAM" id="MobiDB-lite"/>
    </source>
</evidence>
<dbReference type="InterPro" id="IPR001254">
    <property type="entry name" value="Trypsin_dom"/>
</dbReference>
<dbReference type="PANTHER" id="PTHR24271:SF96">
    <property type="entry name" value="GRANZYME A-RELATED"/>
    <property type="match status" value="1"/>
</dbReference>
<proteinExistence type="predicted"/>
<dbReference type="Gene3D" id="2.40.10.10">
    <property type="entry name" value="Trypsin-like serine proteases"/>
    <property type="match status" value="1"/>
</dbReference>
<dbReference type="Proteomes" id="UP001558613">
    <property type="component" value="Unassembled WGS sequence"/>
</dbReference>
<evidence type="ECO:0000259" key="4">
    <source>
        <dbReference type="Pfam" id="PF00089"/>
    </source>
</evidence>
<feature type="region of interest" description="Disordered" evidence="2">
    <location>
        <begin position="141"/>
        <end position="165"/>
    </location>
</feature>
<feature type="domain" description="Peptidase S1" evidence="4">
    <location>
        <begin position="28"/>
        <end position="78"/>
    </location>
</feature>
<dbReference type="SUPFAM" id="SSF50494">
    <property type="entry name" value="Trypsin-like serine proteases"/>
    <property type="match status" value="1"/>
</dbReference>
<gene>
    <name evidence="5" type="ORF">QQF64_036012</name>
</gene>
<reference evidence="5 6" key="1">
    <citation type="submission" date="2023-09" db="EMBL/GenBank/DDBJ databases">
        <authorList>
            <person name="Wang M."/>
        </authorList>
    </citation>
    <scope>NUCLEOTIDE SEQUENCE [LARGE SCALE GENOMIC DNA]</scope>
    <source>
        <strain evidence="5">GT-2023</strain>
        <tissue evidence="5">Liver</tissue>
    </source>
</reference>
<evidence type="ECO:0000256" key="3">
    <source>
        <dbReference type="SAM" id="Phobius"/>
    </source>
</evidence>